<dbReference type="Proteomes" id="UP001234343">
    <property type="component" value="Unassembled WGS sequence"/>
</dbReference>
<proteinExistence type="inferred from homology"/>
<evidence type="ECO:0000259" key="3">
    <source>
        <dbReference type="Pfam" id="PF17782"/>
    </source>
</evidence>
<dbReference type="InterPro" id="IPR057338">
    <property type="entry name" value="DprA_SAM"/>
</dbReference>
<organism evidence="5 6">
    <name type="scientific">Alteromonas arenosi</name>
    <dbReference type="NCBI Taxonomy" id="3055817"/>
    <lineage>
        <taxon>Bacteria</taxon>
        <taxon>Pseudomonadati</taxon>
        <taxon>Pseudomonadota</taxon>
        <taxon>Gammaproteobacteria</taxon>
        <taxon>Alteromonadales</taxon>
        <taxon>Alteromonadaceae</taxon>
        <taxon>Alteromonas/Salinimonas group</taxon>
        <taxon>Alteromonas</taxon>
    </lineage>
</organism>
<accession>A0ABT7ST64</accession>
<dbReference type="Gene3D" id="1.10.10.10">
    <property type="entry name" value="Winged helix-like DNA-binding domain superfamily/Winged helix DNA-binding domain"/>
    <property type="match status" value="1"/>
</dbReference>
<evidence type="ECO:0000313" key="6">
    <source>
        <dbReference type="Proteomes" id="UP001234343"/>
    </source>
</evidence>
<evidence type="ECO:0000313" key="5">
    <source>
        <dbReference type="EMBL" id="MDM7859365.1"/>
    </source>
</evidence>
<dbReference type="Pfam" id="PF17782">
    <property type="entry name" value="WHD_DprA"/>
    <property type="match status" value="1"/>
</dbReference>
<dbReference type="InterPro" id="IPR057666">
    <property type="entry name" value="DrpA_SLOG"/>
</dbReference>
<dbReference type="Pfam" id="PF25317">
    <property type="entry name" value="SAM_SMF"/>
    <property type="match status" value="1"/>
</dbReference>
<dbReference type="Gene3D" id="3.40.50.450">
    <property type="match status" value="1"/>
</dbReference>
<feature type="domain" description="Smf/DprA SLOG" evidence="2">
    <location>
        <begin position="89"/>
        <end position="298"/>
    </location>
</feature>
<keyword evidence="6" id="KW-1185">Reference proteome</keyword>
<dbReference type="InterPro" id="IPR036388">
    <property type="entry name" value="WH-like_DNA-bd_sf"/>
</dbReference>
<evidence type="ECO:0000259" key="2">
    <source>
        <dbReference type="Pfam" id="PF02481"/>
    </source>
</evidence>
<protein>
    <submittedName>
        <fullName evidence="5">DNA-processing protein DprA</fullName>
    </submittedName>
</protein>
<comment type="similarity">
    <text evidence="1">Belongs to the DprA/Smf family.</text>
</comment>
<feature type="domain" description="DprA winged helix" evidence="3">
    <location>
        <begin position="313"/>
        <end position="366"/>
    </location>
</feature>
<dbReference type="InterPro" id="IPR003488">
    <property type="entry name" value="DprA"/>
</dbReference>
<gene>
    <name evidence="5" type="primary">dprA</name>
    <name evidence="5" type="ORF">QTP81_01935</name>
</gene>
<name>A0ABT7ST64_9ALTE</name>
<dbReference type="PANTHER" id="PTHR43022:SF1">
    <property type="entry name" value="PROTEIN SMF"/>
    <property type="match status" value="1"/>
</dbReference>
<dbReference type="NCBIfam" id="TIGR00732">
    <property type="entry name" value="dprA"/>
    <property type="match status" value="1"/>
</dbReference>
<comment type="caution">
    <text evidence="5">The sequence shown here is derived from an EMBL/GenBank/DDBJ whole genome shotgun (WGS) entry which is preliminary data.</text>
</comment>
<evidence type="ECO:0000259" key="4">
    <source>
        <dbReference type="Pfam" id="PF25317"/>
    </source>
</evidence>
<sequence length="373" mass="40817">MANTFQWVDSKTRRLYLRLNALSGFGSKAYQRLLNNLAGPLEELTEASDWQLRKLGFSVEQVKQWRDSLNCPKIATGTQWHNPQQQRFVITLADQQYPAALKQLSRPPFLLFANGNLQALTMPSVAIVGSRKQSATGKCNAYDFAKRLAQYGMSITSGVALGIDAQAHLGCIESGGITIGVLGCGIDVVYPRRNLAVFDKILVSNGLLISEYLPGTPAKPDHFPQRNRIVSGLALGVLVVEAQMRSGSLITAKAALEQNKDVFAIPGNIHHPQASGCHWLIQQGAKLVTCTEDILEEYQQLSLALPQRAKKSQESHLASPPLLDSVDFDVTTIDVIAERSKLPVPQILAELLQYELRGFVAATSGGYVKLRGK</sequence>
<reference evidence="5 6" key="1">
    <citation type="submission" date="2023-06" db="EMBL/GenBank/DDBJ databases">
        <title>Alteromonas sp. ASW11-36 isolated from intertidal sand.</title>
        <authorList>
            <person name="Li Y."/>
        </authorList>
    </citation>
    <scope>NUCLEOTIDE SEQUENCE [LARGE SCALE GENOMIC DNA]</scope>
    <source>
        <strain evidence="5 6">ASW11-36</strain>
    </source>
</reference>
<dbReference type="RefSeq" id="WP_289363347.1">
    <property type="nucleotide sequence ID" value="NZ_JAUCBP010000001.1"/>
</dbReference>
<dbReference type="EMBL" id="JAUCBP010000001">
    <property type="protein sequence ID" value="MDM7859365.1"/>
    <property type="molecule type" value="Genomic_DNA"/>
</dbReference>
<evidence type="ECO:0000256" key="1">
    <source>
        <dbReference type="ARBA" id="ARBA00006525"/>
    </source>
</evidence>
<dbReference type="PANTHER" id="PTHR43022">
    <property type="entry name" value="PROTEIN SMF"/>
    <property type="match status" value="1"/>
</dbReference>
<feature type="domain" description="Smf/DprA SAM" evidence="4">
    <location>
        <begin position="15"/>
        <end position="66"/>
    </location>
</feature>
<dbReference type="InterPro" id="IPR041614">
    <property type="entry name" value="DprA_WH"/>
</dbReference>
<dbReference type="Pfam" id="PF02481">
    <property type="entry name" value="DNA_processg_A"/>
    <property type="match status" value="1"/>
</dbReference>
<dbReference type="SUPFAM" id="SSF102405">
    <property type="entry name" value="MCP/YpsA-like"/>
    <property type="match status" value="1"/>
</dbReference>